<feature type="disulfide bond" evidence="13">
    <location>
        <begin position="835"/>
        <end position="844"/>
    </location>
</feature>
<protein>
    <submittedName>
        <fullName evidence="18">Laminin subunit beta-2</fullName>
    </submittedName>
</protein>
<dbReference type="PROSITE" id="PS51116">
    <property type="entry name" value="LAMININ_IVB"/>
    <property type="match status" value="1"/>
</dbReference>
<dbReference type="Pfam" id="PF00055">
    <property type="entry name" value="Laminin_N"/>
    <property type="match status" value="1"/>
</dbReference>
<keyword evidence="7" id="KW-0084">Basement membrane</keyword>
<evidence type="ECO:0000256" key="14">
    <source>
        <dbReference type="SAM" id="Coils"/>
    </source>
</evidence>
<organism evidence="18 19">
    <name type="scientific">Ciona intestinalis</name>
    <name type="common">Transparent sea squirt</name>
    <name type="synonym">Ascidia intestinalis</name>
    <dbReference type="NCBI Taxonomy" id="7719"/>
    <lineage>
        <taxon>Eukaryota</taxon>
        <taxon>Metazoa</taxon>
        <taxon>Chordata</taxon>
        <taxon>Tunicata</taxon>
        <taxon>Ascidiacea</taxon>
        <taxon>Phlebobranchia</taxon>
        <taxon>Cionidae</taxon>
        <taxon>Ciona</taxon>
    </lineage>
</organism>
<dbReference type="FunFam" id="2.10.25.10:FF:000135">
    <property type="entry name" value="Laminin subunit beta 4"/>
    <property type="match status" value="2"/>
</dbReference>
<keyword evidence="19" id="KW-1185">Reference proteome</keyword>
<feature type="domain" description="Laminin EGF-like" evidence="15">
    <location>
        <begin position="455"/>
        <end position="506"/>
    </location>
</feature>
<feature type="domain" description="Laminin EGF-like" evidence="15">
    <location>
        <begin position="332"/>
        <end position="394"/>
    </location>
</feature>
<dbReference type="InterPro" id="IPR002049">
    <property type="entry name" value="LE_dom"/>
</dbReference>
<dbReference type="PROSITE" id="PS01248">
    <property type="entry name" value="EGF_LAM_1"/>
    <property type="match status" value="6"/>
</dbReference>
<evidence type="ECO:0000256" key="5">
    <source>
        <dbReference type="ARBA" id="ARBA00022729"/>
    </source>
</evidence>
<name>F6PWI5_CIOIN</name>
<feature type="disulfide bond" evidence="13">
    <location>
        <begin position="816"/>
        <end position="833"/>
    </location>
</feature>
<dbReference type="Pfam" id="PF23219">
    <property type="entry name" value="LAMB1"/>
    <property type="match status" value="1"/>
</dbReference>
<dbReference type="SMART" id="SM00136">
    <property type="entry name" value="LamNT"/>
    <property type="match status" value="1"/>
</dbReference>
<dbReference type="FunFam" id="2.10.25.10:FF:000280">
    <property type="entry name" value="Laminin subunit beta 4"/>
    <property type="match status" value="1"/>
</dbReference>
<keyword evidence="2" id="KW-0964">Secreted</keyword>
<evidence type="ECO:0000313" key="19">
    <source>
        <dbReference type="Proteomes" id="UP000008144"/>
    </source>
</evidence>
<feature type="disulfide bond" evidence="13">
    <location>
        <begin position="787"/>
        <end position="796"/>
    </location>
</feature>
<dbReference type="SMART" id="SM00180">
    <property type="entry name" value="EGF_Lam"/>
    <property type="match status" value="13"/>
</dbReference>
<dbReference type="FunFam" id="2.10.25.10:FF:000011">
    <property type="entry name" value="Cadherin EGF LAG seven-pass G-type receptor"/>
    <property type="match status" value="1"/>
</dbReference>
<dbReference type="FunCoup" id="F6PWI5">
    <property type="interactions" value="10"/>
</dbReference>
<dbReference type="STRING" id="7719.ENSCINP00000013062"/>
<dbReference type="SMART" id="SM00181">
    <property type="entry name" value="EGF"/>
    <property type="match status" value="7"/>
</dbReference>
<dbReference type="PRINTS" id="PR00011">
    <property type="entry name" value="EGFLAMININ"/>
</dbReference>
<dbReference type="FunFam" id="2.10.25.10:FF:000130">
    <property type="entry name" value="Laminin subunit beta 1"/>
    <property type="match status" value="1"/>
</dbReference>
<comment type="subcellular location">
    <subcellularLocation>
        <location evidence="1">Secreted</location>
        <location evidence="1">Extracellular space</location>
        <location evidence="1">Extracellular matrix</location>
        <location evidence="1">Basement membrane</location>
    </subcellularLocation>
</comment>
<dbReference type="OMA" id="NYRHRQE"/>
<dbReference type="Proteomes" id="UP000008144">
    <property type="component" value="Unassembled WGS sequence"/>
</dbReference>
<evidence type="ECO:0000256" key="12">
    <source>
        <dbReference type="ARBA" id="ARBA00023292"/>
    </source>
</evidence>
<feature type="disulfide bond" evidence="13">
    <location>
        <begin position="362"/>
        <end position="371"/>
    </location>
</feature>
<keyword evidence="12 13" id="KW-0424">Laminin EGF-like domain</keyword>
<dbReference type="GO" id="GO:0070831">
    <property type="term" value="P:basement membrane assembly"/>
    <property type="evidence" value="ECO:0000318"/>
    <property type="project" value="GO_Central"/>
</dbReference>
<evidence type="ECO:0000256" key="3">
    <source>
        <dbReference type="ARBA" id="ARBA00022530"/>
    </source>
</evidence>
<dbReference type="CDD" id="cd00055">
    <property type="entry name" value="EGF_Lam"/>
    <property type="match status" value="13"/>
</dbReference>
<feature type="domain" description="Laminin EGF-like" evidence="15">
    <location>
        <begin position="1126"/>
        <end position="1172"/>
    </location>
</feature>
<feature type="disulfide bond" evidence="13">
    <location>
        <begin position="768"/>
        <end position="785"/>
    </location>
</feature>
<dbReference type="PANTHER" id="PTHR10574:SF375">
    <property type="entry name" value="LAMININ SUBUNIT BETA-1"/>
    <property type="match status" value="1"/>
</dbReference>
<feature type="disulfide bond" evidence="13">
    <location>
        <begin position="1050"/>
        <end position="1059"/>
    </location>
</feature>
<keyword evidence="3" id="KW-0272">Extracellular matrix</keyword>
<dbReference type="InterPro" id="IPR050440">
    <property type="entry name" value="Laminin/Netrin_ECM"/>
</dbReference>
<evidence type="ECO:0000256" key="10">
    <source>
        <dbReference type="ARBA" id="ARBA00023157"/>
    </source>
</evidence>
<dbReference type="FunFam" id="2.10.25.10:FF:000145">
    <property type="entry name" value="Laminin subunit beta 1"/>
    <property type="match status" value="1"/>
</dbReference>
<feature type="domain" description="Laminin EGF-like" evidence="15">
    <location>
        <begin position="860"/>
        <end position="909"/>
    </location>
</feature>
<feature type="disulfide bond" evidence="13">
    <location>
        <begin position="814"/>
        <end position="826"/>
    </location>
</feature>
<feature type="domain" description="Laminin EGF-like" evidence="15">
    <location>
        <begin position="814"/>
        <end position="859"/>
    </location>
</feature>
<feature type="coiled-coil region" evidence="14">
    <location>
        <begin position="1543"/>
        <end position="1570"/>
    </location>
</feature>
<evidence type="ECO:0000256" key="8">
    <source>
        <dbReference type="ARBA" id="ARBA00022889"/>
    </source>
</evidence>
<reference evidence="18" key="3">
    <citation type="submission" date="2025-09" db="UniProtKB">
        <authorList>
            <consortium name="Ensembl"/>
        </authorList>
    </citation>
    <scope>IDENTIFICATION</scope>
</reference>
<keyword evidence="11" id="KW-0325">Glycoprotein</keyword>
<dbReference type="InParanoid" id="F6PWI5"/>
<feature type="domain" description="Laminin N-terminal" evidence="17">
    <location>
        <begin position="31"/>
        <end position="264"/>
    </location>
</feature>
<dbReference type="FunFam" id="2.10.25.10:FF:000101">
    <property type="entry name" value="Laminin subunit beta 1"/>
    <property type="match status" value="1"/>
</dbReference>
<gene>
    <name evidence="18" type="primary">LOC100179911</name>
</gene>
<keyword evidence="10 13" id="KW-1015">Disulfide bond</keyword>
<feature type="domain" description="Laminin EGF-like" evidence="15">
    <location>
        <begin position="970"/>
        <end position="1021"/>
    </location>
</feature>
<dbReference type="Gene3D" id="2.170.300.10">
    <property type="entry name" value="Tie2 ligand-binding domain superfamily"/>
    <property type="match status" value="2"/>
</dbReference>
<evidence type="ECO:0000256" key="9">
    <source>
        <dbReference type="ARBA" id="ARBA00023054"/>
    </source>
</evidence>
<evidence type="ECO:0000313" key="18">
    <source>
        <dbReference type="Ensembl" id="ENSCINP00000013062.3"/>
    </source>
</evidence>
<keyword evidence="9 14" id="KW-0175">Coiled coil</keyword>
<feature type="disulfide bond" evidence="13">
    <location>
        <begin position="478"/>
        <end position="487"/>
    </location>
</feature>
<evidence type="ECO:0000259" key="17">
    <source>
        <dbReference type="PROSITE" id="PS51117"/>
    </source>
</evidence>
<evidence type="ECO:0000256" key="11">
    <source>
        <dbReference type="ARBA" id="ARBA00023180"/>
    </source>
</evidence>
<dbReference type="FunFam" id="2.10.25.10:FF:000209">
    <property type="entry name" value="Laminin subunit alpha 5"/>
    <property type="match status" value="1"/>
</dbReference>
<dbReference type="SUPFAM" id="SSF57196">
    <property type="entry name" value="EGF/Laminin"/>
    <property type="match status" value="13"/>
</dbReference>
<evidence type="ECO:0000256" key="4">
    <source>
        <dbReference type="ARBA" id="ARBA00022553"/>
    </source>
</evidence>
<dbReference type="FunFam" id="2.60.120.260:FF:000010">
    <property type="entry name" value="Laminin subunit beta 1"/>
    <property type="match status" value="1"/>
</dbReference>
<dbReference type="FunFam" id="2.170.300.10:FF:000001">
    <property type="entry name" value="Laminin subunit beta-1"/>
    <property type="match status" value="1"/>
</dbReference>
<dbReference type="FunFam" id="2.10.25.10:FF:000138">
    <property type="entry name" value="Laminin subunit beta 1"/>
    <property type="match status" value="1"/>
</dbReference>
<keyword evidence="4" id="KW-0597">Phosphoprotein</keyword>
<feature type="domain" description="Laminin IV type B" evidence="16">
    <location>
        <begin position="546"/>
        <end position="760"/>
    </location>
</feature>
<dbReference type="Pfam" id="PF00053">
    <property type="entry name" value="EGF_laminin"/>
    <property type="match status" value="11"/>
</dbReference>
<feature type="domain" description="Laminin EGF-like" evidence="15">
    <location>
        <begin position="1022"/>
        <end position="1082"/>
    </location>
</feature>
<feature type="disulfide bond" evidence="13">
    <location>
        <begin position="879"/>
        <end position="888"/>
    </location>
</feature>
<dbReference type="Pfam" id="PF21199">
    <property type="entry name" value="LAMININ_IV_B"/>
    <property type="match status" value="1"/>
</dbReference>
<dbReference type="PROSITE" id="PS50027">
    <property type="entry name" value="EGF_LAM_2"/>
    <property type="match status" value="10"/>
</dbReference>
<dbReference type="GO" id="GO:0016477">
    <property type="term" value="P:cell migration"/>
    <property type="evidence" value="ECO:0000318"/>
    <property type="project" value="GO_Central"/>
</dbReference>
<evidence type="ECO:0000256" key="13">
    <source>
        <dbReference type="PROSITE-ProRule" id="PRU00460"/>
    </source>
</evidence>
<feature type="domain" description="Laminin EGF-like" evidence="15">
    <location>
        <begin position="265"/>
        <end position="331"/>
    </location>
</feature>
<dbReference type="FunFam" id="2.170.300.10:FF:000004">
    <property type="entry name" value="Laminin subunit beta 1"/>
    <property type="match status" value="1"/>
</dbReference>
<feature type="disulfide bond" evidence="13">
    <location>
        <begin position="1128"/>
        <end position="1145"/>
    </location>
</feature>
<evidence type="ECO:0000256" key="7">
    <source>
        <dbReference type="ARBA" id="ARBA00022869"/>
    </source>
</evidence>
<evidence type="ECO:0000256" key="1">
    <source>
        <dbReference type="ARBA" id="ARBA00004302"/>
    </source>
</evidence>
<dbReference type="PANTHER" id="PTHR10574">
    <property type="entry name" value="NETRIN/LAMININ-RELATED"/>
    <property type="match status" value="1"/>
</dbReference>
<keyword evidence="5" id="KW-0732">Signal</keyword>
<dbReference type="GO" id="GO:0043256">
    <property type="term" value="C:laminin complex"/>
    <property type="evidence" value="ECO:0000318"/>
    <property type="project" value="GO_Central"/>
</dbReference>
<feature type="disulfide bond" evidence="13">
    <location>
        <begin position="1126"/>
        <end position="1138"/>
    </location>
</feature>
<dbReference type="GO" id="GO:0009887">
    <property type="term" value="P:animal organ morphogenesis"/>
    <property type="evidence" value="ECO:0000318"/>
    <property type="project" value="GO_Central"/>
</dbReference>
<feature type="disulfide bond" evidence="13">
    <location>
        <begin position="766"/>
        <end position="778"/>
    </location>
</feature>
<dbReference type="FunFam" id="2.10.25.10:FF:000084">
    <property type="entry name" value="Laminin subunit alpha 3"/>
    <property type="match status" value="1"/>
</dbReference>
<dbReference type="InterPro" id="IPR013015">
    <property type="entry name" value="Laminin_IV_B"/>
</dbReference>
<dbReference type="GO" id="GO:0007411">
    <property type="term" value="P:axon guidance"/>
    <property type="evidence" value="ECO:0000318"/>
    <property type="project" value="GO_Central"/>
</dbReference>
<dbReference type="HOGENOM" id="CLU_001560_1_0_1"/>
<dbReference type="Gene3D" id="2.60.120.260">
    <property type="entry name" value="Galactose-binding domain-like"/>
    <property type="match status" value="1"/>
</dbReference>
<dbReference type="Gene3D" id="2.10.25.10">
    <property type="entry name" value="Laminin"/>
    <property type="match status" value="9"/>
</dbReference>
<feature type="coiled-coil region" evidence="14">
    <location>
        <begin position="1419"/>
        <end position="1495"/>
    </location>
</feature>
<reference evidence="18" key="2">
    <citation type="submission" date="2025-08" db="UniProtKB">
        <authorList>
            <consortium name="Ensembl"/>
        </authorList>
    </citation>
    <scope>IDENTIFICATION</scope>
</reference>
<dbReference type="GO" id="GO:0009888">
    <property type="term" value="P:tissue development"/>
    <property type="evidence" value="ECO:0000318"/>
    <property type="project" value="GO_Central"/>
</dbReference>
<comment type="caution">
    <text evidence="13">Lacks conserved residue(s) required for the propagation of feature annotation.</text>
</comment>
<dbReference type="Pfam" id="PF24973">
    <property type="entry name" value="EGF_LMN_ATRN"/>
    <property type="match status" value="2"/>
</dbReference>
<feature type="domain" description="Laminin EGF-like" evidence="15">
    <location>
        <begin position="395"/>
        <end position="454"/>
    </location>
</feature>
<feature type="disulfide bond" evidence="13">
    <location>
        <begin position="425"/>
        <end position="434"/>
    </location>
</feature>
<proteinExistence type="predicted"/>
<sequence>VIVIKCPVWQTKLHSLFFTGIETAFAQGGCAGSSCFPSTGDLLVGRGDMLSSTSTCGQEGRERYCIVSHLKDVRKCFTCDASVPAQAHEVSNVITTQLDDRLLTWWQSESGQQRVSIQLDLEAEFQFTHMIMTFKTFRPAAMFIERSMDFGKTWAVYRYFAYDCDKSFPGIPEWPPREIDDVICDSRYSLIEPSNGGEVIYRVLEPFITIDDPYVPRIQNLLKITNLRFNFTELHTLGDDLLDSRNDIKNKYYYALYELIVRGNCFCYGHADECTPINGAHRDAHTNSVMVHGRCRCQHNTVGLNCEQCLPFYQDQPWRPAEAGMPHECKACNCNNHATECHFDPAVYAATGQVSGGVCENCQHNTVGRNCEQCASYYYQDASKDIRDPTVCVACDCDVAGSLDDGICDGLTDPDLGMIAGQCRCKQYVQGQRCDQCRDGYFGLDANNPNGCTACDCDSLGTLSGANTCDSETGQCICKRFTTGRRCDMCVPQTWGMSAIPHGCNECDCDIGGAYDNDCNQASGQCNCRPNINHRRCDSVISGNFLPGLDYYLYEAEDAEIQKGAFEDKRKHVPPLTWTGDGFMLVQEEGVIIFTVNNLPKSMDYNLVLRYQSTMPNMWQYVDVTIDRPNRGNIPTSSPCGNTRPEDDEWMTSLPGPPTTHSSLGIICLESKYTYRIILDMRRYQREHDPNGLTPDILIDSLLVVPVHSGLDMFQGTIEGRQRTRQFTELECEESEMYVPDRTPHEECADLLFSMSAIIHDGAKPCDCNPQGSTSSICETWAGQCQCKPNVIGRKCDRCAPGTYGFGPTGCRECDCDALGSRNEFCDIARGQCECLPGVSGRRCNQCMPGHYDYPNCYRCNCNGHTDSCDQETGECLGCRDNTMGAHCDSCIDGYYGNPLLGSLDQCKACMCPDGPGSGRQYSTGCRQDQVSGQVVCYCMPGYAEGARCDQCAPAYWGNPQTVNGLCRKCECNNNIDPFDPTACDSATGVCTNCLHNTAGPHCEQCRDYYYGNPLDQNCMACQCNLLGTDSSVCVNGQCQCDATTGQCPCYPNVSGQNCDQCLPNHWKLASGTGCESCGCSPEHSLGTTCNEITGQCLCVDGFGGRTCHNCADGYFGNPDIECYACECNIFGSVSTQCNTNTGQCECRDGVGGRRCDRCLRGFTGEVPNCEPCGECFDNWDVIISQLKDRTDRAISRAREIGETGITGAYNEEFELITELLKNISANALEMPKPDFMAMVETIQNRLKLQEDKLVALEHDMTRIRNDDTKVNEDMISLDEQAVAVNAKLDNLRDQKQSISKVSPVAAFKQVEDAAAASEAAERAAQAATTEPGNLLEQSQQIRDAVEADLDDKQSEFDFKLSQVNDDITARQSDVNDLTLSELNKDICGAATEGCDESCGGAGCDTCGGIGCTGAVQFASDAKNRAQKTQETLTRVADETGDLRNRVQLAKTSAQEAKNQAQEAHTMAQEVESVIRQQNSEVRKLIQDIREFLEEEKADPNDIKDLANQVLALSLPVSRSEIDALAEEIRDLVDRLPNVDEILAETDGDLERANQLLADANQAKQAATAVASDAKAVVTALSQADNASRAAEAAKTQAANDI</sequence>
<dbReference type="Ensembl" id="ENSCINT00000013062.3">
    <property type="protein sequence ID" value="ENSCINP00000013062.3"/>
    <property type="gene ID" value="ENSCING00000006305.3"/>
</dbReference>
<dbReference type="InterPro" id="IPR056863">
    <property type="entry name" value="LMN_ATRN_NET-like_EGF"/>
</dbReference>
<feature type="disulfide bond" evidence="13">
    <location>
        <begin position="994"/>
        <end position="1003"/>
    </location>
</feature>
<evidence type="ECO:0000259" key="15">
    <source>
        <dbReference type="PROSITE" id="PS50027"/>
    </source>
</evidence>
<feature type="domain" description="Laminin EGF-like" evidence="15">
    <location>
        <begin position="766"/>
        <end position="813"/>
    </location>
</feature>
<dbReference type="InterPro" id="IPR056558">
    <property type="entry name" value="LAMB1-4_helical"/>
</dbReference>
<keyword evidence="8" id="KW-0130">Cell adhesion</keyword>
<accession>F6PWI5</accession>
<reference evidence="19" key="1">
    <citation type="journal article" date="2002" name="Science">
        <title>The draft genome of Ciona intestinalis: insights into chordate and vertebrate origins.</title>
        <authorList>
            <person name="Dehal P."/>
            <person name="Satou Y."/>
            <person name="Campbell R.K."/>
            <person name="Chapman J."/>
            <person name="Degnan B."/>
            <person name="De Tomaso A."/>
            <person name="Davidson B."/>
            <person name="Di Gregorio A."/>
            <person name="Gelpke M."/>
            <person name="Goodstein D.M."/>
            <person name="Harafuji N."/>
            <person name="Hastings K.E."/>
            <person name="Ho I."/>
            <person name="Hotta K."/>
            <person name="Huang W."/>
            <person name="Kawashima T."/>
            <person name="Lemaire P."/>
            <person name="Martinez D."/>
            <person name="Meinertzhagen I.A."/>
            <person name="Necula S."/>
            <person name="Nonaka M."/>
            <person name="Putnam N."/>
            <person name="Rash S."/>
            <person name="Saiga H."/>
            <person name="Satake M."/>
            <person name="Terry A."/>
            <person name="Yamada L."/>
            <person name="Wang H.G."/>
            <person name="Awazu S."/>
            <person name="Azumi K."/>
            <person name="Boore J."/>
            <person name="Branno M."/>
            <person name="Chin-Bow S."/>
            <person name="DeSantis R."/>
            <person name="Doyle S."/>
            <person name="Francino P."/>
            <person name="Keys D.N."/>
            <person name="Haga S."/>
            <person name="Hayashi H."/>
            <person name="Hino K."/>
            <person name="Imai K.S."/>
            <person name="Inaba K."/>
            <person name="Kano S."/>
            <person name="Kobayashi K."/>
            <person name="Kobayashi M."/>
            <person name="Lee B.I."/>
            <person name="Makabe K.W."/>
            <person name="Manohar C."/>
            <person name="Matassi G."/>
            <person name="Medina M."/>
            <person name="Mochizuki Y."/>
            <person name="Mount S."/>
            <person name="Morishita T."/>
            <person name="Miura S."/>
            <person name="Nakayama A."/>
            <person name="Nishizaka S."/>
            <person name="Nomoto H."/>
            <person name="Ohta F."/>
            <person name="Oishi K."/>
            <person name="Rigoutsos I."/>
            <person name="Sano M."/>
            <person name="Sasaki A."/>
            <person name="Sasakura Y."/>
            <person name="Shoguchi E."/>
            <person name="Shin-i T."/>
            <person name="Spagnuolo A."/>
            <person name="Stainier D."/>
            <person name="Suzuki M.M."/>
            <person name="Tassy O."/>
            <person name="Takatori N."/>
            <person name="Tokuoka M."/>
            <person name="Yagi K."/>
            <person name="Yoshizaki F."/>
            <person name="Wada S."/>
            <person name="Zhang C."/>
            <person name="Hyatt P.D."/>
            <person name="Larimer F."/>
            <person name="Detter C."/>
            <person name="Doggett N."/>
            <person name="Glavina T."/>
            <person name="Hawkins T."/>
            <person name="Richardson P."/>
            <person name="Lucas S."/>
            <person name="Kohara Y."/>
            <person name="Levine M."/>
            <person name="Satoh N."/>
            <person name="Rokhsar D.S."/>
        </authorList>
    </citation>
    <scope>NUCLEOTIDE SEQUENCE [LARGE SCALE GENOMIC DNA]</scope>
</reference>
<dbReference type="FunFam" id="2.10.25.10:FF:000065">
    <property type="entry name" value="Laminin subunit beta 1"/>
    <property type="match status" value="1"/>
</dbReference>
<dbReference type="GO" id="GO:0034446">
    <property type="term" value="P:substrate adhesion-dependent cell spreading"/>
    <property type="evidence" value="ECO:0000318"/>
    <property type="project" value="GO_Central"/>
</dbReference>
<feature type="disulfide bond" evidence="13">
    <location>
        <begin position="1147"/>
        <end position="1156"/>
    </location>
</feature>
<dbReference type="PROSITE" id="PS51117">
    <property type="entry name" value="LAMININ_NTER"/>
    <property type="match status" value="1"/>
</dbReference>
<dbReference type="InterPro" id="IPR008211">
    <property type="entry name" value="Laminin_N"/>
</dbReference>
<feature type="disulfide bond" evidence="13">
    <location>
        <begin position="490"/>
        <end position="504"/>
    </location>
</feature>
<evidence type="ECO:0000259" key="16">
    <source>
        <dbReference type="PROSITE" id="PS51116"/>
    </source>
</evidence>
<evidence type="ECO:0000256" key="2">
    <source>
        <dbReference type="ARBA" id="ARBA00022525"/>
    </source>
</evidence>
<feature type="coiled-coil region" evidence="14">
    <location>
        <begin position="1240"/>
        <end position="1356"/>
    </location>
</feature>
<feature type="disulfide bond" evidence="13">
    <location>
        <begin position="297"/>
        <end position="306"/>
    </location>
</feature>
<dbReference type="PROSITE" id="PS00022">
    <property type="entry name" value="EGF_1"/>
    <property type="match status" value="1"/>
</dbReference>
<keyword evidence="6" id="KW-0677">Repeat</keyword>
<dbReference type="GeneTree" id="ENSGT00940000167171"/>
<evidence type="ECO:0000256" key="6">
    <source>
        <dbReference type="ARBA" id="ARBA00022737"/>
    </source>
</evidence>
<dbReference type="InterPro" id="IPR000742">
    <property type="entry name" value="EGF"/>
</dbReference>